<feature type="transmembrane region" description="Helical" evidence="1">
    <location>
        <begin position="6"/>
        <end position="30"/>
    </location>
</feature>
<dbReference type="EMBL" id="GG662486">
    <property type="protein sequence ID" value="EWS72149.1"/>
    <property type="molecule type" value="Genomic_DNA"/>
</dbReference>
<proteinExistence type="predicted"/>
<dbReference type="InParanoid" id="W7XGQ9"/>
<accession>W7XGQ9</accession>
<name>W7XGQ9_TETTS</name>
<gene>
    <name evidence="2" type="ORF">TTHERM_001100419</name>
</gene>
<evidence type="ECO:0000313" key="3">
    <source>
        <dbReference type="Proteomes" id="UP000009168"/>
    </source>
</evidence>
<sequence length="242" mass="28616">MSQINNSFIISIFIILGLIIILFVLILPVIRKIDKFQEVIFQVVSRITYDEVDSQINKFQSYQNKILNDDKSWISYNFLNAHKQKLDELRLSYDKTNSFASTQKEKKRKNQINNQKLISSQLVQTHLKTFLYFSLFFLFCLSYVAFISIALGVSYKYQKEIQQRFELYQYNVQNLQKFQTMLSLSESALRIDLIQSIDDQFPIQNQIDVKNNFLSSIQDLNQFLIQINDYIQNTIQIRASVL</sequence>
<dbReference type="RefSeq" id="XP_012655311.1">
    <property type="nucleotide sequence ID" value="XM_012799857.1"/>
</dbReference>
<reference evidence="3" key="1">
    <citation type="journal article" date="2006" name="PLoS Biol.">
        <title>Macronuclear genome sequence of the ciliate Tetrahymena thermophila, a model eukaryote.</title>
        <authorList>
            <person name="Eisen J.A."/>
            <person name="Coyne R.S."/>
            <person name="Wu M."/>
            <person name="Wu D."/>
            <person name="Thiagarajan M."/>
            <person name="Wortman J.R."/>
            <person name="Badger J.H."/>
            <person name="Ren Q."/>
            <person name="Amedeo P."/>
            <person name="Jones K.M."/>
            <person name="Tallon L.J."/>
            <person name="Delcher A.L."/>
            <person name="Salzberg S.L."/>
            <person name="Silva J.C."/>
            <person name="Haas B.J."/>
            <person name="Majoros W.H."/>
            <person name="Farzad M."/>
            <person name="Carlton J.M."/>
            <person name="Smith R.K. Jr."/>
            <person name="Garg J."/>
            <person name="Pearlman R.E."/>
            <person name="Karrer K.M."/>
            <person name="Sun L."/>
            <person name="Manning G."/>
            <person name="Elde N.C."/>
            <person name="Turkewitz A.P."/>
            <person name="Asai D.J."/>
            <person name="Wilkes D.E."/>
            <person name="Wang Y."/>
            <person name="Cai H."/>
            <person name="Collins K."/>
            <person name="Stewart B.A."/>
            <person name="Lee S.R."/>
            <person name="Wilamowska K."/>
            <person name="Weinberg Z."/>
            <person name="Ruzzo W.L."/>
            <person name="Wloga D."/>
            <person name="Gaertig J."/>
            <person name="Frankel J."/>
            <person name="Tsao C.-C."/>
            <person name="Gorovsky M.A."/>
            <person name="Keeling P.J."/>
            <person name="Waller R.F."/>
            <person name="Patron N.J."/>
            <person name="Cherry J.M."/>
            <person name="Stover N.A."/>
            <person name="Krieger C.J."/>
            <person name="del Toro C."/>
            <person name="Ryder H.F."/>
            <person name="Williamson S.C."/>
            <person name="Barbeau R.A."/>
            <person name="Hamilton E.P."/>
            <person name="Orias E."/>
        </authorList>
    </citation>
    <scope>NUCLEOTIDE SEQUENCE [LARGE SCALE GENOMIC DNA]</scope>
    <source>
        <strain evidence="3">SB210</strain>
    </source>
</reference>
<protein>
    <submittedName>
        <fullName evidence="2">Transmembrane protein, putative</fullName>
    </submittedName>
</protein>
<keyword evidence="3" id="KW-1185">Reference proteome</keyword>
<keyword evidence="1 2" id="KW-0812">Transmembrane</keyword>
<dbReference type="GeneID" id="24441693"/>
<evidence type="ECO:0000256" key="1">
    <source>
        <dbReference type="SAM" id="Phobius"/>
    </source>
</evidence>
<dbReference type="AlphaFoldDB" id="W7XGQ9"/>
<feature type="transmembrane region" description="Helical" evidence="1">
    <location>
        <begin position="130"/>
        <end position="155"/>
    </location>
</feature>
<evidence type="ECO:0000313" key="2">
    <source>
        <dbReference type="EMBL" id="EWS72149.1"/>
    </source>
</evidence>
<keyword evidence="1" id="KW-0472">Membrane</keyword>
<keyword evidence="1" id="KW-1133">Transmembrane helix</keyword>
<dbReference type="Proteomes" id="UP000009168">
    <property type="component" value="Unassembled WGS sequence"/>
</dbReference>
<dbReference type="KEGG" id="tet:TTHERM_001100419"/>
<organism evidence="2 3">
    <name type="scientific">Tetrahymena thermophila (strain SB210)</name>
    <dbReference type="NCBI Taxonomy" id="312017"/>
    <lineage>
        <taxon>Eukaryota</taxon>
        <taxon>Sar</taxon>
        <taxon>Alveolata</taxon>
        <taxon>Ciliophora</taxon>
        <taxon>Intramacronucleata</taxon>
        <taxon>Oligohymenophorea</taxon>
        <taxon>Hymenostomatida</taxon>
        <taxon>Tetrahymenina</taxon>
        <taxon>Tetrahymenidae</taxon>
        <taxon>Tetrahymena</taxon>
    </lineage>
</organism>